<evidence type="ECO:0000259" key="2">
    <source>
        <dbReference type="Pfam" id="PF02771"/>
    </source>
</evidence>
<dbReference type="PIRSF" id="PIRSF016578">
    <property type="entry name" value="HsaA"/>
    <property type="match status" value="1"/>
</dbReference>
<dbReference type="InterPro" id="IPR037069">
    <property type="entry name" value="AcylCoA_DH/ox_N_sf"/>
</dbReference>
<feature type="domain" description="Acyl-CoA dehydrogenase/oxidase N-terminal" evidence="2">
    <location>
        <begin position="4"/>
        <end position="109"/>
    </location>
</feature>
<evidence type="ECO:0000256" key="1">
    <source>
        <dbReference type="SAM" id="MobiDB-lite"/>
    </source>
</evidence>
<dbReference type="Gene3D" id="2.40.110.10">
    <property type="entry name" value="Butyryl-CoA Dehydrogenase, subunit A, domain 2"/>
    <property type="match status" value="1"/>
</dbReference>
<dbReference type="PANTHER" id="PTHR43884">
    <property type="entry name" value="ACYL-COA DEHYDROGENASE"/>
    <property type="match status" value="1"/>
</dbReference>
<dbReference type="SUPFAM" id="SSF47203">
    <property type="entry name" value="Acyl-CoA dehydrogenase C-terminal domain-like"/>
    <property type="match status" value="1"/>
</dbReference>
<proteinExistence type="predicted"/>
<comment type="caution">
    <text evidence="3">The sequence shown here is derived from an EMBL/GenBank/DDBJ whole genome shotgun (WGS) entry which is preliminary data.</text>
</comment>
<dbReference type="InterPro" id="IPR036250">
    <property type="entry name" value="AcylCo_DH-like_C"/>
</dbReference>
<dbReference type="Pfam" id="PF02771">
    <property type="entry name" value="Acyl-CoA_dh_N"/>
    <property type="match status" value="1"/>
</dbReference>
<sequence>MNDLIEKARWIADEVLFPAALDVDGSGVLPAGHLDLLARERFYGMAGPTEAGGLAIPDLATAARLVEVLASGCLATTFVWMQHHGAVRAVATAERADLREEWLEPLCRGVRRAGVVLAALRPGPPSVRATAVPGGYRLNGAAPWVTGWGMIDVLHAAARDESDTVVWSLIDAVPGPTLAVRPLRLVAADASSTVEVRFTDHLVPADRVTGTLPYADWPARDAAGLRMNGSFALGVAARCVTLMSPPTAGPGTAPGGASIGGPRVPVGAGSAPAPGGDGPGPLHAELASRRNALDAATPEELPAARAAASEFAMRAATILAATVGARSVRRDDHAQRLVREAMFLLVFGSRPAIRAELLARLQRAPQD</sequence>
<name>A0ABQ5RB40_9ACTN</name>
<protein>
    <recommendedName>
        <fullName evidence="2">Acyl-CoA dehydrogenase/oxidase N-terminal domain-containing protein</fullName>
    </recommendedName>
</protein>
<keyword evidence="4" id="KW-1185">Reference proteome</keyword>
<accession>A0ABQ5RB40</accession>
<evidence type="ECO:0000313" key="4">
    <source>
        <dbReference type="Proteomes" id="UP001144280"/>
    </source>
</evidence>
<dbReference type="RefSeq" id="WP_281906504.1">
    <property type="nucleotide sequence ID" value="NZ_BSDI01000125.1"/>
</dbReference>
<dbReference type="Gene3D" id="1.10.540.10">
    <property type="entry name" value="Acyl-CoA dehydrogenase/oxidase, N-terminal domain"/>
    <property type="match status" value="1"/>
</dbReference>
<evidence type="ECO:0000313" key="3">
    <source>
        <dbReference type="EMBL" id="GLI03961.1"/>
    </source>
</evidence>
<organism evidence="3 4">
    <name type="scientific">Phytohabitans aurantiacus</name>
    <dbReference type="NCBI Taxonomy" id="3016789"/>
    <lineage>
        <taxon>Bacteria</taxon>
        <taxon>Bacillati</taxon>
        <taxon>Actinomycetota</taxon>
        <taxon>Actinomycetes</taxon>
        <taxon>Micromonosporales</taxon>
        <taxon>Micromonosporaceae</taxon>
    </lineage>
</organism>
<dbReference type="InterPro" id="IPR013786">
    <property type="entry name" value="AcylCoA_DH/ox_N"/>
</dbReference>
<dbReference type="Proteomes" id="UP001144280">
    <property type="component" value="Unassembled WGS sequence"/>
</dbReference>
<dbReference type="InterPro" id="IPR009100">
    <property type="entry name" value="AcylCoA_DH/oxidase_NM_dom_sf"/>
</dbReference>
<reference evidence="3" key="1">
    <citation type="submission" date="2022-12" db="EMBL/GenBank/DDBJ databases">
        <title>New Phytohabitans aurantiacus sp. RD004123 nov., an actinomycete isolated from soil.</title>
        <authorList>
            <person name="Triningsih D.W."/>
            <person name="Harunari E."/>
            <person name="Igarashi Y."/>
        </authorList>
    </citation>
    <scope>NUCLEOTIDE SEQUENCE</scope>
    <source>
        <strain evidence="3">RD004123</strain>
    </source>
</reference>
<feature type="compositionally biased region" description="Low complexity" evidence="1">
    <location>
        <begin position="260"/>
        <end position="274"/>
    </location>
</feature>
<dbReference type="EMBL" id="BSDI01000125">
    <property type="protein sequence ID" value="GLI03961.1"/>
    <property type="molecule type" value="Genomic_DNA"/>
</dbReference>
<dbReference type="InterPro" id="IPR046373">
    <property type="entry name" value="Acyl-CoA_Oxase/DH_mid-dom_sf"/>
</dbReference>
<gene>
    <name evidence="3" type="ORF">Pa4123_92420</name>
</gene>
<feature type="region of interest" description="Disordered" evidence="1">
    <location>
        <begin position="250"/>
        <end position="283"/>
    </location>
</feature>
<dbReference type="PANTHER" id="PTHR43884:SF12">
    <property type="entry name" value="ISOVALERYL-COA DEHYDROGENASE, MITOCHONDRIAL-RELATED"/>
    <property type="match status" value="1"/>
</dbReference>
<dbReference type="SUPFAM" id="SSF56645">
    <property type="entry name" value="Acyl-CoA dehydrogenase NM domain-like"/>
    <property type="match status" value="1"/>
</dbReference>